<proteinExistence type="inferred from homology"/>
<dbReference type="Pfam" id="PF00294">
    <property type="entry name" value="PfkB"/>
    <property type="match status" value="1"/>
</dbReference>
<dbReference type="GO" id="GO:0003872">
    <property type="term" value="F:6-phosphofructokinase activity"/>
    <property type="evidence" value="ECO:0007669"/>
    <property type="project" value="TreeGrafter"/>
</dbReference>
<dbReference type="InterPro" id="IPR011611">
    <property type="entry name" value="PfkB_dom"/>
</dbReference>
<evidence type="ECO:0000259" key="7">
    <source>
        <dbReference type="Pfam" id="PF00294"/>
    </source>
</evidence>
<dbReference type="InterPro" id="IPR017583">
    <property type="entry name" value="Tagatose/fructose_Pkinase"/>
</dbReference>
<evidence type="ECO:0000256" key="5">
    <source>
        <dbReference type="ARBA" id="ARBA00022840"/>
    </source>
</evidence>
<gene>
    <name evidence="8" type="ORF">IAG42_00800</name>
</gene>
<dbReference type="CDD" id="cd01164">
    <property type="entry name" value="FruK_PfkB_like"/>
    <property type="match status" value="1"/>
</dbReference>
<name>A0A7H1B0N2_9ACTN</name>
<dbReference type="PANTHER" id="PTHR46566">
    <property type="entry name" value="1-PHOSPHOFRUCTOKINASE-RELATED"/>
    <property type="match status" value="1"/>
</dbReference>
<evidence type="ECO:0000256" key="1">
    <source>
        <dbReference type="ARBA" id="ARBA00010688"/>
    </source>
</evidence>
<keyword evidence="4 8" id="KW-0418">Kinase</keyword>
<accession>A0A7H1B0N2</accession>
<evidence type="ECO:0000256" key="6">
    <source>
        <dbReference type="PIRNR" id="PIRNR000535"/>
    </source>
</evidence>
<keyword evidence="9" id="KW-1185">Reference proteome</keyword>
<keyword evidence="2 6" id="KW-0808">Transferase</keyword>
<feature type="domain" description="Carbohydrate kinase PfkB" evidence="7">
    <location>
        <begin position="29"/>
        <end position="301"/>
    </location>
</feature>
<dbReference type="EMBL" id="CP061281">
    <property type="protein sequence ID" value="QNS02287.1"/>
    <property type="molecule type" value="Genomic_DNA"/>
</dbReference>
<dbReference type="InterPro" id="IPR029056">
    <property type="entry name" value="Ribokinase-like"/>
</dbReference>
<dbReference type="GO" id="GO:0005829">
    <property type="term" value="C:cytosol"/>
    <property type="evidence" value="ECO:0007669"/>
    <property type="project" value="TreeGrafter"/>
</dbReference>
<dbReference type="KEGG" id="sxn:IAG42_00800"/>
<evidence type="ECO:0000313" key="9">
    <source>
        <dbReference type="Proteomes" id="UP000516428"/>
    </source>
</evidence>
<dbReference type="Proteomes" id="UP000516428">
    <property type="component" value="Chromosome"/>
</dbReference>
<dbReference type="NCBIfam" id="TIGR03168">
    <property type="entry name" value="1-PFK"/>
    <property type="match status" value="1"/>
</dbReference>
<dbReference type="SUPFAM" id="SSF53613">
    <property type="entry name" value="Ribokinase-like"/>
    <property type="match status" value="1"/>
</dbReference>
<evidence type="ECO:0000256" key="2">
    <source>
        <dbReference type="ARBA" id="ARBA00022679"/>
    </source>
</evidence>
<dbReference type="PIRSF" id="PIRSF000535">
    <property type="entry name" value="1PFK/6PFK/LacC"/>
    <property type="match status" value="1"/>
</dbReference>
<dbReference type="PANTHER" id="PTHR46566:SF2">
    <property type="entry name" value="ATP-DEPENDENT 6-PHOSPHOFRUCTOKINASE ISOZYME 2"/>
    <property type="match status" value="1"/>
</dbReference>
<keyword evidence="5" id="KW-0067">ATP-binding</keyword>
<protein>
    <submittedName>
        <fullName evidence="8">1-phosphofructokinase family hexose kinase</fullName>
    </submittedName>
</protein>
<evidence type="ECO:0000256" key="4">
    <source>
        <dbReference type="ARBA" id="ARBA00022777"/>
    </source>
</evidence>
<dbReference type="Gene3D" id="3.40.1190.20">
    <property type="match status" value="1"/>
</dbReference>
<comment type="similarity">
    <text evidence="1">Belongs to the carbohydrate kinase PfkB family.</text>
</comment>
<dbReference type="GO" id="GO:0005524">
    <property type="term" value="F:ATP binding"/>
    <property type="evidence" value="ECO:0007669"/>
    <property type="project" value="UniProtKB-KW"/>
</dbReference>
<sequence>MNPASAERVLTLTMNPTIDMCWDVPRLADMGKNRARVRSVSPGGGGINVARGITRLGGAATALHTSGRELGRRLDRLLDEEGIDHVPIPIGGETREALVLLETETRRSHHIVPPGPRLDEAESRRCLDTLAGALSAERYVVASGSLPGGLSEDFYGAVARRVKDAGARLVLDTSGPAMRQGLAEGVFLFRCSRKEASYLLGREVRTFDDARAVNTQLLSAGSADITVTTIGELGALCSTREGHTEMRVPPLPAAPLSDAGAGDSMVAAIVTRMAAGDDPVRACALGVAVAAASVLTPGTQPFDMAVAESLLPDVSLTFHSDRRPRGI</sequence>
<dbReference type="PROSITE" id="PS00583">
    <property type="entry name" value="PFKB_KINASES_1"/>
    <property type="match status" value="1"/>
</dbReference>
<evidence type="ECO:0000313" key="8">
    <source>
        <dbReference type="EMBL" id="QNS02287.1"/>
    </source>
</evidence>
<reference evidence="8 9" key="1">
    <citation type="submission" date="2020-09" db="EMBL/GenBank/DDBJ databases">
        <title>A novel species.</title>
        <authorList>
            <person name="Gao J."/>
        </authorList>
    </citation>
    <scope>NUCLEOTIDE SEQUENCE [LARGE SCALE GENOMIC DNA]</scope>
    <source>
        <strain evidence="8 9">CRXT-Y-14</strain>
    </source>
</reference>
<dbReference type="InterPro" id="IPR002173">
    <property type="entry name" value="Carboh/pur_kinase_PfkB_CS"/>
</dbReference>
<dbReference type="AlphaFoldDB" id="A0A7H1B0N2"/>
<organism evidence="8 9">
    <name type="scientific">Streptomyces xanthii</name>
    <dbReference type="NCBI Taxonomy" id="2768069"/>
    <lineage>
        <taxon>Bacteria</taxon>
        <taxon>Bacillati</taxon>
        <taxon>Actinomycetota</taxon>
        <taxon>Actinomycetes</taxon>
        <taxon>Kitasatosporales</taxon>
        <taxon>Streptomycetaceae</taxon>
        <taxon>Streptomyces</taxon>
    </lineage>
</organism>
<evidence type="ECO:0000256" key="3">
    <source>
        <dbReference type="ARBA" id="ARBA00022741"/>
    </source>
</evidence>
<dbReference type="RefSeq" id="WP_188335042.1">
    <property type="nucleotide sequence ID" value="NZ_CP061281.1"/>
</dbReference>
<keyword evidence="3" id="KW-0547">Nucleotide-binding</keyword>